<keyword evidence="3 5" id="KW-0067">ATP-binding</keyword>
<dbReference type="AlphaFoldDB" id="A0A5A5T619"/>
<comment type="caution">
    <text evidence="5">The sequence shown here is derived from an EMBL/GenBank/DDBJ whole genome shotgun (WGS) entry which is preliminary data.</text>
</comment>
<dbReference type="PROSITE" id="PS50893">
    <property type="entry name" value="ABC_TRANSPORTER_2"/>
    <property type="match status" value="1"/>
</dbReference>
<dbReference type="InterPro" id="IPR027417">
    <property type="entry name" value="P-loop_NTPase"/>
</dbReference>
<evidence type="ECO:0000313" key="5">
    <source>
        <dbReference type="EMBL" id="GCF06479.1"/>
    </source>
</evidence>
<dbReference type="Pfam" id="PF00005">
    <property type="entry name" value="ABC_tran"/>
    <property type="match status" value="1"/>
</dbReference>
<dbReference type="Pfam" id="PF08352">
    <property type="entry name" value="oligo_HPY"/>
    <property type="match status" value="1"/>
</dbReference>
<accession>A0A5A5T619</accession>
<dbReference type="GO" id="GO:0005524">
    <property type="term" value="F:ATP binding"/>
    <property type="evidence" value="ECO:0007669"/>
    <property type="project" value="UniProtKB-KW"/>
</dbReference>
<dbReference type="RefSeq" id="WP_149399103.1">
    <property type="nucleotide sequence ID" value="NZ_BIXY01000001.1"/>
</dbReference>
<evidence type="ECO:0000256" key="2">
    <source>
        <dbReference type="ARBA" id="ARBA00022741"/>
    </source>
</evidence>
<feature type="domain" description="ABC transporter" evidence="4">
    <location>
        <begin position="11"/>
        <end position="282"/>
    </location>
</feature>
<dbReference type="InterPro" id="IPR013563">
    <property type="entry name" value="Oligopep_ABC_C"/>
</dbReference>
<dbReference type="InterPro" id="IPR003593">
    <property type="entry name" value="AAA+_ATPase"/>
</dbReference>
<proteinExistence type="predicted"/>
<evidence type="ECO:0000259" key="4">
    <source>
        <dbReference type="PROSITE" id="PS50893"/>
    </source>
</evidence>
<dbReference type="SUPFAM" id="SSF52540">
    <property type="entry name" value="P-loop containing nucleoside triphosphate hydrolases"/>
    <property type="match status" value="1"/>
</dbReference>
<evidence type="ECO:0000256" key="3">
    <source>
        <dbReference type="ARBA" id="ARBA00022840"/>
    </source>
</evidence>
<keyword evidence="1" id="KW-0813">Transport</keyword>
<dbReference type="Proteomes" id="UP000322530">
    <property type="component" value="Unassembled WGS sequence"/>
</dbReference>
<dbReference type="Gene3D" id="3.40.50.300">
    <property type="entry name" value="P-loop containing nucleotide triphosphate hydrolases"/>
    <property type="match status" value="1"/>
</dbReference>
<dbReference type="OrthoDB" id="9802264at2"/>
<dbReference type="CDD" id="cd03257">
    <property type="entry name" value="ABC_NikE_OppD_transporters"/>
    <property type="match status" value="1"/>
</dbReference>
<keyword evidence="6" id="KW-1185">Reference proteome</keyword>
<sequence>MATQADTKTLLEVNDLSVDYLAANGAVHAVRNVNFRLGRGEILGLAGESGCGKSTLAYAVARLLRPPAYITGGEVLYYAGARTDGSTRLPRHVRATDARGAIDVLQLSPRDLREFRWNELSIVFQSAMNALNPVMTVGNQIMDVLATHRRNMKADARKRRAAELFEMVGIAPDRLKSYPHELSGGMRQRAVIAIALALQPELIIMDEPTTALDVVVQREILQLISSLCKELSTALIFITHDLSLLIELADNVAIMYAGKMVEKAKSSDIYLHPRHPYSYGLLNSFPTLHGPQRIMVGIPGSPPDLRTLAEGCSFRDRCPFAFESCNHITPPLSPAVRATPDQLAACHLYNPALSSPAPATQDLASGYENLAQRSVGGSIE</sequence>
<dbReference type="PROSITE" id="PS00211">
    <property type="entry name" value="ABC_TRANSPORTER_1"/>
    <property type="match status" value="1"/>
</dbReference>
<dbReference type="InterPro" id="IPR003439">
    <property type="entry name" value="ABC_transporter-like_ATP-bd"/>
</dbReference>
<evidence type="ECO:0000313" key="6">
    <source>
        <dbReference type="Proteomes" id="UP000322530"/>
    </source>
</evidence>
<organism evidence="5 6">
    <name type="scientific">Dictyobacter arantiisoli</name>
    <dbReference type="NCBI Taxonomy" id="2014874"/>
    <lineage>
        <taxon>Bacteria</taxon>
        <taxon>Bacillati</taxon>
        <taxon>Chloroflexota</taxon>
        <taxon>Ktedonobacteria</taxon>
        <taxon>Ktedonobacterales</taxon>
        <taxon>Dictyobacteraceae</taxon>
        <taxon>Dictyobacter</taxon>
    </lineage>
</organism>
<dbReference type="NCBIfam" id="TIGR01727">
    <property type="entry name" value="oligo_HPY"/>
    <property type="match status" value="1"/>
</dbReference>
<dbReference type="GO" id="GO:0015833">
    <property type="term" value="P:peptide transport"/>
    <property type="evidence" value="ECO:0007669"/>
    <property type="project" value="InterPro"/>
</dbReference>
<reference evidence="5 6" key="1">
    <citation type="submission" date="2019-01" db="EMBL/GenBank/DDBJ databases">
        <title>Draft genome sequence of Dictyobacter sp. Uno17.</title>
        <authorList>
            <person name="Wang C.M."/>
            <person name="Zheng Y."/>
            <person name="Sakai Y."/>
            <person name="Abe K."/>
            <person name="Yokota A."/>
            <person name="Yabe S."/>
        </authorList>
    </citation>
    <scope>NUCLEOTIDE SEQUENCE [LARGE SCALE GENOMIC DNA]</scope>
    <source>
        <strain evidence="5 6">Uno17</strain>
    </source>
</reference>
<protein>
    <submittedName>
        <fullName evidence="5">Dipeptide/oligopeptide/nickel ABC transporter ATP-binding protein</fullName>
    </submittedName>
</protein>
<dbReference type="InterPro" id="IPR017871">
    <property type="entry name" value="ABC_transporter-like_CS"/>
</dbReference>
<dbReference type="SMART" id="SM00382">
    <property type="entry name" value="AAA"/>
    <property type="match status" value="1"/>
</dbReference>
<dbReference type="PANTHER" id="PTHR43067:SF3">
    <property type="entry name" value="MALTOSE ABC TRANSPORTER, ATP-BINDING PROTEIN"/>
    <property type="match status" value="1"/>
</dbReference>
<dbReference type="EMBL" id="BIXY01000001">
    <property type="protein sequence ID" value="GCF06479.1"/>
    <property type="molecule type" value="Genomic_DNA"/>
</dbReference>
<dbReference type="PANTHER" id="PTHR43067">
    <property type="entry name" value="OLIGOPEPTIDE/DIPEPTIDE ABC TRANSPORTER, ATPASE SUBUNIT"/>
    <property type="match status" value="1"/>
</dbReference>
<dbReference type="GO" id="GO:0016887">
    <property type="term" value="F:ATP hydrolysis activity"/>
    <property type="evidence" value="ECO:0007669"/>
    <property type="project" value="InterPro"/>
</dbReference>
<keyword evidence="2" id="KW-0547">Nucleotide-binding</keyword>
<gene>
    <name evidence="5" type="ORF">KDI_00430</name>
</gene>
<evidence type="ECO:0000256" key="1">
    <source>
        <dbReference type="ARBA" id="ARBA00022448"/>
    </source>
</evidence>
<name>A0A5A5T619_9CHLR</name>